<evidence type="ECO:0000313" key="1">
    <source>
        <dbReference type="EMBL" id="GLJ70710.1"/>
    </source>
</evidence>
<dbReference type="Proteomes" id="UP001142292">
    <property type="component" value="Unassembled WGS sequence"/>
</dbReference>
<proteinExistence type="predicted"/>
<gene>
    <name evidence="1" type="ORF">GCM10017579_47460</name>
</gene>
<protein>
    <submittedName>
        <fullName evidence="1">Uncharacterized protein</fullName>
    </submittedName>
</protein>
<sequence>MVVMNVEDFAYGVLMEALPSIPADVLEVIADDIDAGEYLTSLIELIERAPETVSLAVVDALEGHLEALPEGPHRRIGADAVARLRHLKSA</sequence>
<reference evidence="1" key="1">
    <citation type="journal article" date="2014" name="Int. J. Syst. Evol. Microbiol.">
        <title>Complete genome of a new Firmicutes species belonging to the dominant human colonic microbiota ('Ruminococcus bicirculans') reveals two chromosomes and a selective capacity to utilize plant glucans.</title>
        <authorList>
            <consortium name="NISC Comparative Sequencing Program"/>
            <person name="Wegmann U."/>
            <person name="Louis P."/>
            <person name="Goesmann A."/>
            <person name="Henrissat B."/>
            <person name="Duncan S.H."/>
            <person name="Flint H.J."/>
        </authorList>
    </citation>
    <scope>NUCLEOTIDE SEQUENCE</scope>
    <source>
        <strain evidence="1">VKM Ac-1246</strain>
    </source>
</reference>
<comment type="caution">
    <text evidence="1">The sequence shown here is derived from an EMBL/GenBank/DDBJ whole genome shotgun (WGS) entry which is preliminary data.</text>
</comment>
<organism evidence="1 2">
    <name type="scientific">Nocardioides luteus</name>
    <dbReference type="NCBI Taxonomy" id="1844"/>
    <lineage>
        <taxon>Bacteria</taxon>
        <taxon>Bacillati</taxon>
        <taxon>Actinomycetota</taxon>
        <taxon>Actinomycetes</taxon>
        <taxon>Propionibacteriales</taxon>
        <taxon>Nocardioidaceae</taxon>
        <taxon>Nocardioides</taxon>
    </lineage>
</organism>
<name>A0ABQ5T4B0_9ACTN</name>
<accession>A0ABQ5T4B0</accession>
<dbReference type="EMBL" id="BSEL01000014">
    <property type="protein sequence ID" value="GLJ70710.1"/>
    <property type="molecule type" value="Genomic_DNA"/>
</dbReference>
<keyword evidence="2" id="KW-1185">Reference proteome</keyword>
<reference evidence="1" key="2">
    <citation type="submission" date="2023-01" db="EMBL/GenBank/DDBJ databases">
        <authorList>
            <person name="Sun Q."/>
            <person name="Evtushenko L."/>
        </authorList>
    </citation>
    <scope>NUCLEOTIDE SEQUENCE</scope>
    <source>
        <strain evidence="1">VKM Ac-1246</strain>
    </source>
</reference>
<evidence type="ECO:0000313" key="2">
    <source>
        <dbReference type="Proteomes" id="UP001142292"/>
    </source>
</evidence>